<reference evidence="1 2" key="1">
    <citation type="journal article" date="2019" name="Int. J. Syst. Evol. Microbiol.">
        <title>The Global Catalogue of Microorganisms (GCM) 10K type strain sequencing project: providing services to taxonomists for standard genome sequencing and annotation.</title>
        <authorList>
            <consortium name="The Broad Institute Genomics Platform"/>
            <consortium name="The Broad Institute Genome Sequencing Center for Infectious Disease"/>
            <person name="Wu L."/>
            <person name="Ma J."/>
        </authorList>
    </citation>
    <scope>NUCLEOTIDE SEQUENCE [LARGE SCALE GENOMIC DNA]</scope>
    <source>
        <strain evidence="1 2">CGMCC 1.12121</strain>
    </source>
</reference>
<dbReference type="Proteomes" id="UP001597085">
    <property type="component" value="Unassembled WGS sequence"/>
</dbReference>
<organism evidence="1 2">
    <name type="scientific">Halobellus rarus</name>
    <dbReference type="NCBI Taxonomy" id="1126237"/>
    <lineage>
        <taxon>Archaea</taxon>
        <taxon>Methanobacteriati</taxon>
        <taxon>Methanobacteriota</taxon>
        <taxon>Stenosarchaea group</taxon>
        <taxon>Halobacteria</taxon>
        <taxon>Halobacteriales</taxon>
        <taxon>Haloferacaceae</taxon>
        <taxon>Halobellus</taxon>
    </lineage>
</organism>
<sequence>MEIVSFKKNHPKNALGYVLAVRADGETDEIFEQYVIKSSSDARLDATGLGFLRESPETNRLTKTGREAVRTLSYQYGSIAAALEKVDAQSGRSARFIDVLPVMGIIIRQVLLDYRPTELLLNALDTLAERGHLEPSLSQVAKTIAQQRPSFALDFFVAPDSRDDVRNGSTGELNLEKFDDGLVYSTHTTFQYKAMLYHAGVLTTRGNDKKSDLDPNSVIWALEDPI</sequence>
<proteinExistence type="predicted"/>
<accession>A0ABD6CTQ4</accession>
<evidence type="ECO:0008006" key="3">
    <source>
        <dbReference type="Google" id="ProtNLM"/>
    </source>
</evidence>
<name>A0ABD6CTQ4_9EURY</name>
<dbReference type="RefSeq" id="WP_256422212.1">
    <property type="nucleotide sequence ID" value="NZ_JANHDI010000011.1"/>
</dbReference>
<dbReference type="EMBL" id="JBHUDK010000015">
    <property type="protein sequence ID" value="MFD1600472.1"/>
    <property type="molecule type" value="Genomic_DNA"/>
</dbReference>
<evidence type="ECO:0000313" key="2">
    <source>
        <dbReference type="Proteomes" id="UP001597085"/>
    </source>
</evidence>
<protein>
    <recommendedName>
        <fullName evidence="3">Transposase</fullName>
    </recommendedName>
</protein>
<gene>
    <name evidence="1" type="ORF">ACFSBX_16125</name>
</gene>
<keyword evidence="2" id="KW-1185">Reference proteome</keyword>
<comment type="caution">
    <text evidence="1">The sequence shown here is derived from an EMBL/GenBank/DDBJ whole genome shotgun (WGS) entry which is preliminary data.</text>
</comment>
<evidence type="ECO:0000313" key="1">
    <source>
        <dbReference type="EMBL" id="MFD1600472.1"/>
    </source>
</evidence>
<dbReference type="AlphaFoldDB" id="A0ABD6CTQ4"/>